<name>A0A6G0YFR4_APHCR</name>
<sequence>MGIYFDPSLSFNN</sequence>
<evidence type="ECO:0000313" key="1">
    <source>
        <dbReference type="EMBL" id="KAF0754948.1"/>
    </source>
</evidence>
<dbReference type="Proteomes" id="UP000478052">
    <property type="component" value="Unassembled WGS sequence"/>
</dbReference>
<reference evidence="1 2" key="1">
    <citation type="submission" date="2019-08" db="EMBL/GenBank/DDBJ databases">
        <title>Whole genome of Aphis craccivora.</title>
        <authorList>
            <person name="Voronova N.V."/>
            <person name="Shulinski R.S."/>
            <person name="Bandarenka Y.V."/>
            <person name="Zhorov D.G."/>
            <person name="Warner D."/>
        </authorList>
    </citation>
    <scope>NUCLEOTIDE SEQUENCE [LARGE SCALE GENOMIC DNA]</scope>
    <source>
        <strain evidence="1">180601</strain>
        <tissue evidence="1">Whole Body</tissue>
    </source>
</reference>
<comment type="caution">
    <text evidence="1">The sequence shown here is derived from an EMBL/GenBank/DDBJ whole genome shotgun (WGS) entry which is preliminary data.</text>
</comment>
<keyword evidence="2" id="KW-1185">Reference proteome</keyword>
<proteinExistence type="predicted"/>
<organism evidence="1 2">
    <name type="scientific">Aphis craccivora</name>
    <name type="common">Cowpea aphid</name>
    <dbReference type="NCBI Taxonomy" id="307492"/>
    <lineage>
        <taxon>Eukaryota</taxon>
        <taxon>Metazoa</taxon>
        <taxon>Ecdysozoa</taxon>
        <taxon>Arthropoda</taxon>
        <taxon>Hexapoda</taxon>
        <taxon>Insecta</taxon>
        <taxon>Pterygota</taxon>
        <taxon>Neoptera</taxon>
        <taxon>Paraneoptera</taxon>
        <taxon>Hemiptera</taxon>
        <taxon>Sternorrhyncha</taxon>
        <taxon>Aphidomorpha</taxon>
        <taxon>Aphidoidea</taxon>
        <taxon>Aphididae</taxon>
        <taxon>Aphidini</taxon>
        <taxon>Aphis</taxon>
        <taxon>Aphis</taxon>
    </lineage>
</organism>
<protein>
    <submittedName>
        <fullName evidence="1">Uncharacterized protein</fullName>
    </submittedName>
</protein>
<gene>
    <name evidence="1" type="ORF">FWK35_00020342</name>
</gene>
<dbReference type="EMBL" id="VUJU01004271">
    <property type="protein sequence ID" value="KAF0754948.1"/>
    <property type="molecule type" value="Genomic_DNA"/>
</dbReference>
<accession>A0A6G0YFR4</accession>
<evidence type="ECO:0000313" key="2">
    <source>
        <dbReference type="Proteomes" id="UP000478052"/>
    </source>
</evidence>